<keyword evidence="1" id="KW-0812">Transmembrane</keyword>
<proteinExistence type="predicted"/>
<evidence type="ECO:0000313" key="3">
    <source>
        <dbReference type="Proteomes" id="UP001567538"/>
    </source>
</evidence>
<accession>A0ABD1HDZ6</accession>
<dbReference type="EMBL" id="JBEAFC010000006">
    <property type="protein sequence ID" value="KAL1553758.1"/>
    <property type="molecule type" value="Genomic_DNA"/>
</dbReference>
<dbReference type="InterPro" id="IPR010471">
    <property type="entry name" value="DUF1068"/>
</dbReference>
<keyword evidence="3" id="KW-1185">Reference proteome</keyword>
<evidence type="ECO:0000313" key="2">
    <source>
        <dbReference type="EMBL" id="KAL1553758.1"/>
    </source>
</evidence>
<evidence type="ECO:0000256" key="1">
    <source>
        <dbReference type="SAM" id="Phobius"/>
    </source>
</evidence>
<keyword evidence="1" id="KW-0472">Membrane</keyword>
<dbReference type="PANTHER" id="PTHR32254:SF3">
    <property type="entry name" value="EXPRESSED PROTEIN-RELATED"/>
    <property type="match status" value="1"/>
</dbReference>
<feature type="transmembrane region" description="Helical" evidence="1">
    <location>
        <begin position="12"/>
        <end position="31"/>
    </location>
</feature>
<keyword evidence="1" id="KW-1133">Transmembrane helix</keyword>
<sequence length="170" mass="18893">MSSGGRTTVKWTLVILAVVLSLCVCGPALFFKVKKGFKSKGISASCAQCICHCSPPQSLSQLSPGLAHLTVKDCGKDDPDLKEEMEKQYVDLLSEELRLHDAVGKQQSQHMNISLRDARRSASEYRKEAEKCNVATETCEGARERAALLLTREKKITALWERRAKLLGWE</sequence>
<dbReference type="Proteomes" id="UP001567538">
    <property type="component" value="Unassembled WGS sequence"/>
</dbReference>
<name>A0ABD1HDZ6_SALDI</name>
<protein>
    <submittedName>
        <fullName evidence="2">Uncharacterized protein</fullName>
    </submittedName>
</protein>
<reference evidence="2 3" key="1">
    <citation type="submission" date="2024-06" db="EMBL/GenBank/DDBJ databases">
        <title>A chromosome level genome sequence of Diviner's sage (Salvia divinorum).</title>
        <authorList>
            <person name="Ford S.A."/>
            <person name="Ro D.-K."/>
            <person name="Ness R.W."/>
            <person name="Phillips M.A."/>
        </authorList>
    </citation>
    <scope>NUCLEOTIDE SEQUENCE [LARGE SCALE GENOMIC DNA]</scope>
    <source>
        <strain evidence="2">SAF-2024a</strain>
        <tissue evidence="2">Leaf</tissue>
    </source>
</reference>
<comment type="caution">
    <text evidence="2">The sequence shown here is derived from an EMBL/GenBank/DDBJ whole genome shotgun (WGS) entry which is preliminary data.</text>
</comment>
<dbReference type="AlphaFoldDB" id="A0ABD1HDZ6"/>
<dbReference type="PANTHER" id="PTHR32254">
    <property type="entry name" value="EXPRESSED PROTEIN"/>
    <property type="match status" value="1"/>
</dbReference>
<organism evidence="2 3">
    <name type="scientific">Salvia divinorum</name>
    <name type="common">Maria pastora</name>
    <name type="synonym">Diviner's sage</name>
    <dbReference type="NCBI Taxonomy" id="28513"/>
    <lineage>
        <taxon>Eukaryota</taxon>
        <taxon>Viridiplantae</taxon>
        <taxon>Streptophyta</taxon>
        <taxon>Embryophyta</taxon>
        <taxon>Tracheophyta</taxon>
        <taxon>Spermatophyta</taxon>
        <taxon>Magnoliopsida</taxon>
        <taxon>eudicotyledons</taxon>
        <taxon>Gunneridae</taxon>
        <taxon>Pentapetalae</taxon>
        <taxon>asterids</taxon>
        <taxon>lamiids</taxon>
        <taxon>Lamiales</taxon>
        <taxon>Lamiaceae</taxon>
        <taxon>Nepetoideae</taxon>
        <taxon>Mentheae</taxon>
        <taxon>Salviinae</taxon>
        <taxon>Salvia</taxon>
        <taxon>Salvia subgen. Calosphace</taxon>
    </lineage>
</organism>
<dbReference type="Pfam" id="PF06364">
    <property type="entry name" value="DUF1068"/>
    <property type="match status" value="1"/>
</dbReference>
<gene>
    <name evidence="2" type="ORF">AAHA92_14391</name>
</gene>